<organism evidence="1 2">
    <name type="scientific">Shewanella livingstonensis</name>
    <dbReference type="NCBI Taxonomy" id="150120"/>
    <lineage>
        <taxon>Bacteria</taxon>
        <taxon>Pseudomonadati</taxon>
        <taxon>Pseudomonadota</taxon>
        <taxon>Gammaproteobacteria</taxon>
        <taxon>Alteromonadales</taxon>
        <taxon>Shewanellaceae</taxon>
        <taxon>Shewanella</taxon>
    </lineage>
</organism>
<protein>
    <submittedName>
        <fullName evidence="1">Uncharacterized protein</fullName>
    </submittedName>
</protein>
<sequence length="130" mass="14872">MFSTILMALSGCLPTTDVEISFNTDKLNIEQQYMALCTNLKALGFVSDNYEQEDESANKCWMVGSYYIDLKRVSNGLIGQYVEVMFREDEQQSKLTYSEVGDFKMTDMGVAQFEKLKVILTEVVGKYRIK</sequence>
<dbReference type="Proteomes" id="UP000278035">
    <property type="component" value="Chromosome"/>
</dbReference>
<dbReference type="OrthoDB" id="9827143at2"/>
<accession>A0A3G8LXT4</accession>
<gene>
    <name evidence="1" type="ORF">EGC82_12550</name>
</gene>
<evidence type="ECO:0000313" key="2">
    <source>
        <dbReference type="Proteomes" id="UP000278035"/>
    </source>
</evidence>
<dbReference type="EMBL" id="CP034015">
    <property type="protein sequence ID" value="AZG73518.1"/>
    <property type="molecule type" value="Genomic_DNA"/>
</dbReference>
<name>A0A3G8LXT4_9GAMM</name>
<reference evidence="2" key="1">
    <citation type="submission" date="2018-11" db="EMBL/GenBank/DDBJ databases">
        <title>Shewanella sp. M2.</title>
        <authorList>
            <person name="Hwang Y.J."/>
            <person name="Hwang C.Y."/>
        </authorList>
    </citation>
    <scope>NUCLEOTIDE SEQUENCE [LARGE SCALE GENOMIC DNA]</scope>
    <source>
        <strain evidence="2">LMG 19866</strain>
    </source>
</reference>
<evidence type="ECO:0000313" key="1">
    <source>
        <dbReference type="EMBL" id="AZG73518.1"/>
    </source>
</evidence>
<keyword evidence="2" id="KW-1185">Reference proteome</keyword>
<dbReference type="KEGG" id="slj:EGC82_12550"/>
<dbReference type="AlphaFoldDB" id="A0A3G8LXT4"/>
<proteinExistence type="predicted"/>
<dbReference type="RefSeq" id="WP_124731067.1">
    <property type="nucleotide sequence ID" value="NZ_CBCSKC010000037.1"/>
</dbReference>